<feature type="transmembrane region" description="Helical" evidence="1">
    <location>
        <begin position="68"/>
        <end position="88"/>
    </location>
</feature>
<protein>
    <submittedName>
        <fullName evidence="2">ABC transporter permease</fullName>
    </submittedName>
</protein>
<reference evidence="2 3" key="2">
    <citation type="journal article" date="2016" name="Genome Announc.">
        <title>Draft Genome Sequence of Oceanobacillus picturae Heshi-B3, Isolated from Fermented Rice Bran in a Traditional Japanese Seafood Dish.</title>
        <authorList>
            <person name="Akuzawa S."/>
            <person name="Nagaoka J."/>
            <person name="Kanekatsu M."/>
            <person name="Kanesaki Y."/>
            <person name="Suzuki T."/>
        </authorList>
    </citation>
    <scope>NUCLEOTIDE SEQUENCE [LARGE SCALE GENOMIC DNA]</scope>
    <source>
        <strain evidence="2 3">Heshi-B3</strain>
    </source>
</reference>
<keyword evidence="1" id="KW-0812">Transmembrane</keyword>
<feature type="transmembrane region" description="Helical" evidence="1">
    <location>
        <begin position="119"/>
        <end position="140"/>
    </location>
</feature>
<feature type="transmembrane region" description="Helical" evidence="1">
    <location>
        <begin position="185"/>
        <end position="210"/>
    </location>
</feature>
<comment type="caution">
    <text evidence="2">The sequence shown here is derived from an EMBL/GenBank/DDBJ whole genome shotgun (WGS) entry which is preliminary data.</text>
</comment>
<dbReference type="GO" id="GO:0140359">
    <property type="term" value="F:ABC-type transporter activity"/>
    <property type="evidence" value="ECO:0007669"/>
    <property type="project" value="InterPro"/>
</dbReference>
<feature type="transmembrane region" description="Helical" evidence="1">
    <location>
        <begin position="160"/>
        <end position="178"/>
    </location>
</feature>
<keyword evidence="1" id="KW-0472">Membrane</keyword>
<evidence type="ECO:0000313" key="3">
    <source>
        <dbReference type="Proteomes" id="UP000052946"/>
    </source>
</evidence>
<dbReference type="Proteomes" id="UP000052946">
    <property type="component" value="Unassembled WGS sequence"/>
</dbReference>
<feature type="transmembrane region" description="Helical" evidence="1">
    <location>
        <begin position="21"/>
        <end position="42"/>
    </location>
</feature>
<dbReference type="GO" id="GO:0005886">
    <property type="term" value="C:plasma membrane"/>
    <property type="evidence" value="ECO:0007669"/>
    <property type="project" value="UniProtKB-SubCell"/>
</dbReference>
<dbReference type="RefSeq" id="WP_238590989.1">
    <property type="nucleotide sequence ID" value="NZ_BBXV01000013.1"/>
</dbReference>
<name>A0A0U9HAK0_9BACI</name>
<evidence type="ECO:0000313" key="2">
    <source>
        <dbReference type="EMBL" id="GAQ17208.1"/>
    </source>
</evidence>
<reference evidence="3" key="1">
    <citation type="submission" date="2015-07" db="EMBL/GenBank/DDBJ databases">
        <title>Draft Genome Sequence of Oceanobacillus picturae Heshi-B3 that Was Isolated from Fermented Rice Bran with Aging Salted Mackerel, Which Was Named Heshiko as Traditional Fermented Seafood in Japan.</title>
        <authorList>
            <person name="Akuzawa S."/>
            <person name="Nakagawa J."/>
            <person name="Kanekatsu T."/>
            <person name="Kanesaki Y."/>
            <person name="Suzuki T."/>
        </authorList>
    </citation>
    <scope>NUCLEOTIDE SEQUENCE [LARGE SCALE GENOMIC DNA]</scope>
    <source>
        <strain evidence="3">Heshi-B3</strain>
    </source>
</reference>
<feature type="transmembrane region" description="Helical" evidence="1">
    <location>
        <begin position="230"/>
        <end position="252"/>
    </location>
</feature>
<dbReference type="EMBL" id="BBXV01000013">
    <property type="protein sequence ID" value="GAQ17208.1"/>
    <property type="molecule type" value="Genomic_DNA"/>
</dbReference>
<proteinExistence type="predicted"/>
<gene>
    <name evidence="2" type="ORF">OPHB3_1133</name>
</gene>
<evidence type="ECO:0000256" key="1">
    <source>
        <dbReference type="SAM" id="Phobius"/>
    </source>
</evidence>
<sequence>MMQWATMFRKEMLESWRNKKWIWVPIVFIILAVMDPISTYYLPEIIQSAGGFPDGTVIELPDYAPAEIMMMSLSQYSTLGILLVAFLAMNPIAGEKASGVSELILVKPVSYTNYITTKWASLIVLVGVSSTIGLFAGWYYTNILYGSLPFMTWAKGVLFYGLWFLLVISLAILFNTFVSKPGIVVFLTIISVMLLSLLTQVIGHVLTWSPGHLSTYVQELLQTGTISDKLLGTAFTSFALSILLVVLSVYSFRRKQNG</sequence>
<accession>A0A0U9HAK0</accession>
<dbReference type="PANTHER" id="PTHR43471:SF10">
    <property type="entry name" value="SLL1107 PROTEIN"/>
    <property type="match status" value="1"/>
</dbReference>
<dbReference type="PANTHER" id="PTHR43471">
    <property type="entry name" value="ABC TRANSPORTER PERMEASE"/>
    <property type="match status" value="1"/>
</dbReference>
<keyword evidence="1" id="KW-1133">Transmembrane helix</keyword>
<organism evidence="2 3">
    <name type="scientific">Oceanobacillus picturae</name>
    <dbReference type="NCBI Taxonomy" id="171693"/>
    <lineage>
        <taxon>Bacteria</taxon>
        <taxon>Bacillati</taxon>
        <taxon>Bacillota</taxon>
        <taxon>Bacilli</taxon>
        <taxon>Bacillales</taxon>
        <taxon>Bacillaceae</taxon>
        <taxon>Oceanobacillus</taxon>
    </lineage>
</organism>
<dbReference type="AlphaFoldDB" id="A0A0U9HAK0"/>